<accession>A0A8C3YRT5</accession>
<dbReference type="GO" id="GO:1903512">
    <property type="term" value="P:phytanic acid metabolic process"/>
    <property type="evidence" value="ECO:0007669"/>
    <property type="project" value="Ensembl"/>
</dbReference>
<evidence type="ECO:0000259" key="26">
    <source>
        <dbReference type="Pfam" id="PF02775"/>
    </source>
</evidence>
<dbReference type="InterPro" id="IPR045025">
    <property type="entry name" value="HACL1-like"/>
</dbReference>
<evidence type="ECO:0000256" key="16">
    <source>
        <dbReference type="ARBA" id="ARBA00044454"/>
    </source>
</evidence>
<dbReference type="GO" id="GO:0106359">
    <property type="term" value="F:2-hydroxyacyl-CoA lyase activity"/>
    <property type="evidence" value="ECO:0007669"/>
    <property type="project" value="UniProtKB-EC"/>
</dbReference>
<keyword evidence="10" id="KW-0460">Magnesium</keyword>
<dbReference type="GO" id="GO:0030976">
    <property type="term" value="F:thiamine pyrophosphate binding"/>
    <property type="evidence" value="ECO:0007669"/>
    <property type="project" value="Ensembl"/>
</dbReference>
<keyword evidence="9" id="KW-0276">Fatty acid metabolism</keyword>
<evidence type="ECO:0000256" key="17">
    <source>
        <dbReference type="ARBA" id="ARBA00044518"/>
    </source>
</evidence>
<dbReference type="Pfam" id="PF02776">
    <property type="entry name" value="TPP_enzyme_N"/>
    <property type="match status" value="1"/>
</dbReference>
<dbReference type="FunFam" id="3.40.50.970:FF:000038">
    <property type="entry name" value="2-hydroxyacyl-CoA lyase 1 isoform X1"/>
    <property type="match status" value="1"/>
</dbReference>
<dbReference type="Gene3D" id="3.40.50.1220">
    <property type="entry name" value="TPP-binding domain"/>
    <property type="match status" value="1"/>
</dbReference>
<dbReference type="GO" id="GO:0006625">
    <property type="term" value="P:protein targeting to peroxisome"/>
    <property type="evidence" value="ECO:0007669"/>
    <property type="project" value="Ensembl"/>
</dbReference>
<evidence type="ECO:0000256" key="12">
    <source>
        <dbReference type="ARBA" id="ARBA00023098"/>
    </source>
</evidence>
<evidence type="ECO:0000313" key="28">
    <source>
        <dbReference type="Ensembl" id="ENSCWAP00000027386.1"/>
    </source>
</evidence>
<keyword evidence="12" id="KW-0443">Lipid metabolism</keyword>
<dbReference type="GeneTree" id="ENSGT00940000156802"/>
<sequence length="581" mass="63595">MSESNLAERSNGSEAQVSGAEVIAQALKAQDVNYMFGIVGIPVTEISLAAQKVGIRYVGMRNEQAACYAASAVGYLTGRPGVCLVVSGPGLIHALGGMANAYMNCWPLIVIGGSSERSQETMGAFQEFPQVEACRLYSKFSARPSSVEAIPSIIEKAVRSSIYGRPGACYVDIPADFVNLQVNVNSIKYVECCLPPPVCMAETSAVCMAASLLRNAKQPLLIIGKGAAYARAEHSIRKLVEQCQLPFLPTPMGKGVIRDNHPNCVGAARSRALQFADVIVLFGARLNWILHFGLPPRYQPDVKFIQVDICAEELGNNVRPAVTLLGDINAVTQQLLEQFDKIPWQYPPESKWWKNLREKMKSNEAASKELASQKSLPMNYYTVFYHVQEQLPRDCFLVSEGANTMDIGRTVLQNYLPRHRLDAGTFGTMGVGLGFAIAAAVVAKDRNPGQRVICVEGDSAFGFSGMEVETICRYNLPIVLLVVNNNGIYQGLDADTWKEVLKSGDATTVAPPVCLLPHSHYEHVITAFGGKGYFVQTPEELQKSLRQSLEDLTKPSLINIMIEPQAMRKAQDFHWLTSSKI</sequence>
<evidence type="ECO:0000256" key="9">
    <source>
        <dbReference type="ARBA" id="ARBA00022832"/>
    </source>
</evidence>
<evidence type="ECO:0000256" key="20">
    <source>
        <dbReference type="ARBA" id="ARBA00051426"/>
    </source>
</evidence>
<dbReference type="PANTHER" id="PTHR43710:SF2">
    <property type="entry name" value="2-HYDROXYACYL-COA LYASE 1"/>
    <property type="match status" value="1"/>
</dbReference>
<comment type="catalytic activity">
    <reaction evidence="16">
        <text>an (R)-2-hydroxy-long-chain-fatty acyl-CoA = a long-chain fatty aldehyde + formyl-CoA</text>
        <dbReference type="Rhea" id="RHEA:67444"/>
        <dbReference type="ChEBI" id="CHEBI:17176"/>
        <dbReference type="ChEBI" id="CHEBI:57376"/>
        <dbReference type="ChEBI" id="CHEBI:170012"/>
        <dbReference type="EC" id="4.1.2.63"/>
    </reaction>
    <physiologicalReaction direction="left-to-right" evidence="16">
        <dbReference type="Rhea" id="RHEA:67445"/>
    </physiologicalReaction>
</comment>
<comment type="subunit">
    <text evidence="6">Homotetramer.</text>
</comment>
<evidence type="ECO:0000256" key="8">
    <source>
        <dbReference type="ARBA" id="ARBA00022723"/>
    </source>
</evidence>
<dbReference type="GO" id="GO:0005777">
    <property type="term" value="C:peroxisome"/>
    <property type="evidence" value="ECO:0007669"/>
    <property type="project" value="UniProtKB-SubCell"/>
</dbReference>
<dbReference type="GO" id="GO:0042802">
    <property type="term" value="F:identical protein binding"/>
    <property type="evidence" value="ECO:0007669"/>
    <property type="project" value="Ensembl"/>
</dbReference>
<evidence type="ECO:0000256" key="24">
    <source>
        <dbReference type="RuleBase" id="RU362132"/>
    </source>
</evidence>
<dbReference type="Proteomes" id="UP000694540">
    <property type="component" value="Unplaced"/>
</dbReference>
<evidence type="ECO:0000256" key="18">
    <source>
        <dbReference type="ARBA" id="ARBA00048738"/>
    </source>
</evidence>
<dbReference type="InterPro" id="IPR029035">
    <property type="entry name" value="DHS-like_NAD/FAD-binding_dom"/>
</dbReference>
<dbReference type="NCBIfam" id="NF006721">
    <property type="entry name" value="PRK09259.1"/>
    <property type="match status" value="1"/>
</dbReference>
<evidence type="ECO:0000256" key="4">
    <source>
        <dbReference type="ARBA" id="ARBA00004872"/>
    </source>
</evidence>
<proteinExistence type="inferred from homology"/>
<dbReference type="GO" id="GO:0000287">
    <property type="term" value="F:magnesium ion binding"/>
    <property type="evidence" value="ECO:0007669"/>
    <property type="project" value="Ensembl"/>
</dbReference>
<dbReference type="GO" id="GO:0005654">
    <property type="term" value="C:nucleoplasm"/>
    <property type="evidence" value="ECO:0007669"/>
    <property type="project" value="Ensembl"/>
</dbReference>
<feature type="domain" description="Thiamine pyrophosphate enzyme central" evidence="25">
    <location>
        <begin position="209"/>
        <end position="335"/>
    </location>
</feature>
<dbReference type="Pfam" id="PF02775">
    <property type="entry name" value="TPP_enzyme_C"/>
    <property type="match status" value="1"/>
</dbReference>
<comment type="catalytic activity">
    <reaction evidence="18">
        <text>2-hydroxyoctadecanoyl-CoA = heptadecanal + formyl-CoA</text>
        <dbReference type="Rhea" id="RHEA:55196"/>
        <dbReference type="ChEBI" id="CHEBI:57376"/>
        <dbReference type="ChEBI" id="CHEBI:74116"/>
        <dbReference type="ChEBI" id="CHEBI:138631"/>
    </reaction>
    <physiologicalReaction direction="left-to-right" evidence="18">
        <dbReference type="Rhea" id="RHEA:55197"/>
    </physiologicalReaction>
</comment>
<dbReference type="SUPFAM" id="SSF52467">
    <property type="entry name" value="DHS-like NAD/FAD-binding domain"/>
    <property type="match status" value="1"/>
</dbReference>
<gene>
    <name evidence="28" type="primary">HACL1</name>
</gene>
<evidence type="ECO:0000256" key="21">
    <source>
        <dbReference type="ARBA" id="ARBA00069582"/>
    </source>
</evidence>
<dbReference type="CDD" id="cd07035">
    <property type="entry name" value="TPP_PYR_POX_like"/>
    <property type="match status" value="1"/>
</dbReference>
<feature type="domain" description="Thiamine pyrophosphate enzyme N-terminal TPP-binding" evidence="27">
    <location>
        <begin position="18"/>
        <end position="131"/>
    </location>
</feature>
<keyword evidence="7" id="KW-0597">Phosphoprotein</keyword>
<evidence type="ECO:0000256" key="22">
    <source>
        <dbReference type="ARBA" id="ARBA00075677"/>
    </source>
</evidence>
<evidence type="ECO:0000256" key="1">
    <source>
        <dbReference type="ARBA" id="ARBA00001946"/>
    </source>
</evidence>
<evidence type="ECO:0000256" key="19">
    <source>
        <dbReference type="ARBA" id="ARBA00050321"/>
    </source>
</evidence>
<evidence type="ECO:0000256" key="7">
    <source>
        <dbReference type="ARBA" id="ARBA00022553"/>
    </source>
</evidence>
<comment type="catalytic activity">
    <reaction evidence="15">
        <text>a 2-hydroxy-3-methyl fatty acyl-CoA = a 2-methyl-branched fatty aldehyde + formyl-CoA</text>
        <dbReference type="Rhea" id="RHEA:25375"/>
        <dbReference type="ChEBI" id="CHEBI:49188"/>
        <dbReference type="ChEBI" id="CHEBI:57376"/>
        <dbReference type="ChEBI" id="CHEBI:58783"/>
        <dbReference type="EC" id="4.1.2.63"/>
    </reaction>
    <physiologicalReaction direction="left-to-right" evidence="15">
        <dbReference type="Rhea" id="RHEA:25376"/>
    </physiologicalReaction>
</comment>
<dbReference type="CDD" id="cd02004">
    <property type="entry name" value="TPP_BZL_OCoD_HPCL"/>
    <property type="match status" value="1"/>
</dbReference>
<evidence type="ECO:0000259" key="25">
    <source>
        <dbReference type="Pfam" id="PF00205"/>
    </source>
</evidence>
<dbReference type="FunFam" id="3.40.50.970:FF:000027">
    <property type="entry name" value="2-hydroxyacyl-CoA lyase 1"/>
    <property type="match status" value="1"/>
</dbReference>
<comment type="similarity">
    <text evidence="5 24">Belongs to the TPP enzyme family.</text>
</comment>
<evidence type="ECO:0000256" key="14">
    <source>
        <dbReference type="ARBA" id="ARBA00023239"/>
    </source>
</evidence>
<dbReference type="AlphaFoldDB" id="A0A8C3YRT5"/>
<name>A0A8C3YRT5_9CETA</name>
<evidence type="ECO:0000256" key="3">
    <source>
        <dbReference type="ARBA" id="ARBA00004275"/>
    </source>
</evidence>
<comment type="cofactor">
    <cofactor evidence="2">
        <name>thiamine diphosphate</name>
        <dbReference type="ChEBI" id="CHEBI:58937"/>
    </cofactor>
</comment>
<dbReference type="FunFam" id="3.40.50.1220:FF:000006">
    <property type="entry name" value="2-hydroxyacyl-CoA lyase 1"/>
    <property type="match status" value="1"/>
</dbReference>
<dbReference type="EC" id="4.1.2.63" evidence="17"/>
<evidence type="ECO:0000259" key="27">
    <source>
        <dbReference type="Pfam" id="PF02776"/>
    </source>
</evidence>
<dbReference type="Pfam" id="PF00205">
    <property type="entry name" value="TPP_enzyme_M"/>
    <property type="match status" value="1"/>
</dbReference>
<comment type="subcellular location">
    <subcellularLocation>
        <location evidence="3">Peroxisome</location>
    </subcellularLocation>
</comment>
<dbReference type="InterPro" id="IPR011766">
    <property type="entry name" value="TPP_enzyme_TPP-bd"/>
</dbReference>
<dbReference type="PANTHER" id="PTHR43710">
    <property type="entry name" value="2-HYDROXYACYL-COA LYASE"/>
    <property type="match status" value="1"/>
</dbReference>
<protein>
    <recommendedName>
        <fullName evidence="21">2-hydroxyacyl-CoA lyase 1</fullName>
        <ecNumber evidence="17">4.1.2.63</ecNumber>
    </recommendedName>
    <alternativeName>
        <fullName evidence="22">2-hydroxyphytanoyl-CoA lyase</fullName>
    </alternativeName>
    <alternativeName>
        <fullName evidence="23">Phytanoyl-CoA 2-hydroxylase 2</fullName>
    </alternativeName>
</protein>
<evidence type="ECO:0000256" key="15">
    <source>
        <dbReference type="ARBA" id="ARBA00044451"/>
    </source>
</evidence>
<comment type="pathway">
    <text evidence="4">Lipid metabolism; fatty acid metabolism.</text>
</comment>
<evidence type="ECO:0000256" key="13">
    <source>
        <dbReference type="ARBA" id="ARBA00023140"/>
    </source>
</evidence>
<comment type="catalytic activity">
    <reaction evidence="19">
        <text>2-hydroxy-3-methylhexadecanoyl-CoA = 2-methylpentadecanal + formyl-CoA</text>
        <dbReference type="Rhea" id="RHEA:25379"/>
        <dbReference type="ChEBI" id="CHEBI:49190"/>
        <dbReference type="ChEBI" id="CHEBI:57376"/>
        <dbReference type="ChEBI" id="CHEBI:58784"/>
    </reaction>
    <physiologicalReaction direction="left-to-right" evidence="19">
        <dbReference type="Rhea" id="RHEA:25380"/>
    </physiologicalReaction>
</comment>
<reference evidence="28" key="1">
    <citation type="submission" date="2025-08" db="UniProtKB">
        <authorList>
            <consortium name="Ensembl"/>
        </authorList>
    </citation>
    <scope>IDENTIFICATION</scope>
</reference>
<evidence type="ECO:0000256" key="5">
    <source>
        <dbReference type="ARBA" id="ARBA00007812"/>
    </source>
</evidence>
<keyword evidence="11 24" id="KW-0786">Thiamine pyrophosphate</keyword>
<evidence type="ECO:0000313" key="29">
    <source>
        <dbReference type="Proteomes" id="UP000694540"/>
    </source>
</evidence>
<evidence type="ECO:0000256" key="2">
    <source>
        <dbReference type="ARBA" id="ARBA00001964"/>
    </source>
</evidence>
<feature type="domain" description="Thiamine pyrophosphate enzyme TPP-binding" evidence="26">
    <location>
        <begin position="404"/>
        <end position="560"/>
    </location>
</feature>
<comment type="catalytic activity">
    <reaction evidence="20">
        <text>2-hydroxyphytanoyl-CoA = 2,6,10,14-tetramethylpentadecanal + formyl-CoA</text>
        <dbReference type="Rhea" id="RHEA:25355"/>
        <dbReference type="ChEBI" id="CHEBI:49189"/>
        <dbReference type="ChEBI" id="CHEBI:57334"/>
        <dbReference type="ChEBI" id="CHEBI:57376"/>
    </reaction>
    <physiologicalReaction direction="left-to-right" evidence="20">
        <dbReference type="Rhea" id="RHEA:25356"/>
    </physiologicalReaction>
</comment>
<comment type="cofactor">
    <cofactor evidence="1">
        <name>Mg(2+)</name>
        <dbReference type="ChEBI" id="CHEBI:18420"/>
    </cofactor>
</comment>
<dbReference type="InterPro" id="IPR029061">
    <property type="entry name" value="THDP-binding"/>
</dbReference>
<dbReference type="GO" id="GO:0001561">
    <property type="term" value="P:fatty acid alpha-oxidation"/>
    <property type="evidence" value="ECO:0007669"/>
    <property type="project" value="Ensembl"/>
</dbReference>
<dbReference type="InterPro" id="IPR012001">
    <property type="entry name" value="Thiamin_PyroP_enz_TPP-bd_dom"/>
</dbReference>
<dbReference type="Gene3D" id="3.40.50.970">
    <property type="match status" value="2"/>
</dbReference>
<dbReference type="GO" id="GO:0005524">
    <property type="term" value="F:ATP binding"/>
    <property type="evidence" value="ECO:0007669"/>
    <property type="project" value="Ensembl"/>
</dbReference>
<evidence type="ECO:0000256" key="10">
    <source>
        <dbReference type="ARBA" id="ARBA00022842"/>
    </source>
</evidence>
<dbReference type="SUPFAM" id="SSF52518">
    <property type="entry name" value="Thiamin diphosphate-binding fold (THDP-binding)"/>
    <property type="match status" value="2"/>
</dbReference>
<evidence type="ECO:0000256" key="23">
    <source>
        <dbReference type="ARBA" id="ARBA00081652"/>
    </source>
</evidence>
<evidence type="ECO:0000256" key="11">
    <source>
        <dbReference type="ARBA" id="ARBA00023052"/>
    </source>
</evidence>
<evidence type="ECO:0000256" key="6">
    <source>
        <dbReference type="ARBA" id="ARBA00011881"/>
    </source>
</evidence>
<reference evidence="28" key="2">
    <citation type="submission" date="2025-09" db="UniProtKB">
        <authorList>
            <consortium name="Ensembl"/>
        </authorList>
    </citation>
    <scope>IDENTIFICATION</scope>
</reference>
<dbReference type="InterPro" id="IPR012000">
    <property type="entry name" value="Thiamin_PyroP_enz_cen_dom"/>
</dbReference>
<keyword evidence="13" id="KW-0576">Peroxisome</keyword>
<organism evidence="28 29">
    <name type="scientific">Catagonus wagneri</name>
    <name type="common">Chacoan peccary</name>
    <dbReference type="NCBI Taxonomy" id="51154"/>
    <lineage>
        <taxon>Eukaryota</taxon>
        <taxon>Metazoa</taxon>
        <taxon>Chordata</taxon>
        <taxon>Craniata</taxon>
        <taxon>Vertebrata</taxon>
        <taxon>Euteleostomi</taxon>
        <taxon>Mammalia</taxon>
        <taxon>Eutheria</taxon>
        <taxon>Laurasiatheria</taxon>
        <taxon>Artiodactyla</taxon>
        <taxon>Suina</taxon>
        <taxon>Tayassuidae</taxon>
        <taxon>Catagonus</taxon>
    </lineage>
</organism>
<keyword evidence="14" id="KW-0456">Lyase</keyword>
<dbReference type="Ensembl" id="ENSCWAT00000029689.1">
    <property type="protein sequence ID" value="ENSCWAP00000027386.1"/>
    <property type="gene ID" value="ENSCWAG00000020631.1"/>
</dbReference>
<keyword evidence="8" id="KW-0479">Metal-binding</keyword>
<keyword evidence="29" id="KW-1185">Reference proteome</keyword>